<dbReference type="InterPro" id="IPR012910">
    <property type="entry name" value="Plug_dom"/>
</dbReference>
<evidence type="ECO:0000256" key="6">
    <source>
        <dbReference type="ARBA" id="ARBA00023136"/>
    </source>
</evidence>
<feature type="domain" description="TonB-dependent receptor-like beta-barrel" evidence="12">
    <location>
        <begin position="318"/>
        <end position="778"/>
    </location>
</feature>
<dbReference type="PANTHER" id="PTHR32552:SF83">
    <property type="entry name" value="BLR3904 PROTEIN"/>
    <property type="match status" value="1"/>
</dbReference>
<accession>A0ABQ6VS60</accession>
<evidence type="ECO:0000256" key="8">
    <source>
        <dbReference type="PROSITE-ProRule" id="PRU01360"/>
    </source>
</evidence>
<feature type="compositionally biased region" description="Polar residues" evidence="10">
    <location>
        <begin position="43"/>
        <end position="52"/>
    </location>
</feature>
<dbReference type="Pfam" id="PF07715">
    <property type="entry name" value="Plug"/>
    <property type="match status" value="1"/>
</dbReference>
<comment type="caution">
    <text evidence="14">The sequence shown here is derived from an EMBL/GenBank/DDBJ whole genome shotgun (WGS) entry which is preliminary data.</text>
</comment>
<dbReference type="PROSITE" id="PS52016">
    <property type="entry name" value="TONB_DEPENDENT_REC_3"/>
    <property type="match status" value="1"/>
</dbReference>
<dbReference type="InterPro" id="IPR036942">
    <property type="entry name" value="Beta-barrel_TonB_sf"/>
</dbReference>
<dbReference type="Gene3D" id="2.170.130.10">
    <property type="entry name" value="TonB-dependent receptor, plug domain"/>
    <property type="match status" value="1"/>
</dbReference>
<keyword evidence="5 9" id="KW-0798">TonB box</keyword>
<organism evidence="14 15">
    <name type="scientific">Komagataeibacter medellinensis</name>
    <dbReference type="NCBI Taxonomy" id="1177712"/>
    <lineage>
        <taxon>Bacteria</taxon>
        <taxon>Pseudomonadati</taxon>
        <taxon>Pseudomonadota</taxon>
        <taxon>Alphaproteobacteria</taxon>
        <taxon>Acetobacterales</taxon>
        <taxon>Acetobacteraceae</taxon>
        <taxon>Komagataeibacter</taxon>
    </lineage>
</organism>
<evidence type="ECO:0000256" key="7">
    <source>
        <dbReference type="ARBA" id="ARBA00023237"/>
    </source>
</evidence>
<reference evidence="14 15" key="1">
    <citation type="submission" date="2018-09" db="EMBL/GenBank/DDBJ databases">
        <title>Genome sequence and characterization of the bcs clusters for the production of nanocellulose from the low pH resistant strain Komagataeibacter medellinensis ID13488.</title>
        <authorList>
            <person name="Hernandez-Arriaga A.M."/>
            <person name="Del Cerro C."/>
            <person name="Urbina L."/>
            <person name="Eceiza A."/>
            <person name="Retegi A."/>
            <person name="Prieto M.A."/>
        </authorList>
    </citation>
    <scope>NUCLEOTIDE SEQUENCE [LARGE SCALE GENOMIC DNA]</scope>
    <source>
        <strain evidence="14 15">ID13488</strain>
    </source>
</reference>
<protein>
    <submittedName>
        <fullName evidence="14">TonB-dependent receptor</fullName>
    </submittedName>
</protein>
<keyword evidence="14" id="KW-0675">Receptor</keyword>
<evidence type="ECO:0000313" key="15">
    <source>
        <dbReference type="Proteomes" id="UP000427842"/>
    </source>
</evidence>
<comment type="subcellular location">
    <subcellularLocation>
        <location evidence="1 8">Cell outer membrane</location>
        <topology evidence="1 8">Multi-pass membrane protein</topology>
    </subcellularLocation>
</comment>
<dbReference type="PROSITE" id="PS51257">
    <property type="entry name" value="PROKAR_LIPOPROTEIN"/>
    <property type="match status" value="1"/>
</dbReference>
<evidence type="ECO:0000256" key="10">
    <source>
        <dbReference type="SAM" id="MobiDB-lite"/>
    </source>
</evidence>
<dbReference type="InterPro" id="IPR000531">
    <property type="entry name" value="Beta-barrel_TonB"/>
</dbReference>
<dbReference type="EMBL" id="QYAZ01000001">
    <property type="protein sequence ID" value="KAB8122956.1"/>
    <property type="molecule type" value="Genomic_DNA"/>
</dbReference>
<feature type="region of interest" description="Disordered" evidence="10">
    <location>
        <begin position="34"/>
        <end position="76"/>
    </location>
</feature>
<evidence type="ECO:0000259" key="12">
    <source>
        <dbReference type="Pfam" id="PF00593"/>
    </source>
</evidence>
<dbReference type="SUPFAM" id="SSF56935">
    <property type="entry name" value="Porins"/>
    <property type="match status" value="1"/>
</dbReference>
<keyword evidence="3 8" id="KW-1134">Transmembrane beta strand</keyword>
<feature type="domain" description="TonB-dependent receptor plug" evidence="13">
    <location>
        <begin position="100"/>
        <end position="200"/>
    </location>
</feature>
<dbReference type="PANTHER" id="PTHR32552">
    <property type="entry name" value="FERRICHROME IRON RECEPTOR-RELATED"/>
    <property type="match status" value="1"/>
</dbReference>
<name>A0ABQ6VS60_9PROT</name>
<keyword evidence="7 8" id="KW-0998">Cell outer membrane</keyword>
<keyword evidence="4 8" id="KW-0812">Transmembrane</keyword>
<evidence type="ECO:0000256" key="5">
    <source>
        <dbReference type="ARBA" id="ARBA00023077"/>
    </source>
</evidence>
<evidence type="ECO:0000256" key="3">
    <source>
        <dbReference type="ARBA" id="ARBA00022452"/>
    </source>
</evidence>
<dbReference type="Proteomes" id="UP000427842">
    <property type="component" value="Unassembled WGS sequence"/>
</dbReference>
<evidence type="ECO:0000256" key="4">
    <source>
        <dbReference type="ARBA" id="ARBA00022692"/>
    </source>
</evidence>
<dbReference type="Pfam" id="PF00593">
    <property type="entry name" value="TonB_dep_Rec_b-barrel"/>
    <property type="match status" value="1"/>
</dbReference>
<evidence type="ECO:0000256" key="1">
    <source>
        <dbReference type="ARBA" id="ARBA00004571"/>
    </source>
</evidence>
<evidence type="ECO:0000256" key="2">
    <source>
        <dbReference type="ARBA" id="ARBA00022448"/>
    </source>
</evidence>
<dbReference type="RefSeq" id="WP_153467359.1">
    <property type="nucleotide sequence ID" value="NZ_QYAZ01000001.1"/>
</dbReference>
<keyword evidence="15" id="KW-1185">Reference proteome</keyword>
<feature type="chain" id="PRO_5047520042" evidence="11">
    <location>
        <begin position="36"/>
        <end position="808"/>
    </location>
</feature>
<evidence type="ECO:0000313" key="14">
    <source>
        <dbReference type="EMBL" id="KAB8122956.1"/>
    </source>
</evidence>
<comment type="similarity">
    <text evidence="8 9">Belongs to the TonB-dependent receptor family.</text>
</comment>
<proteinExistence type="inferred from homology"/>
<evidence type="ECO:0000259" key="13">
    <source>
        <dbReference type="Pfam" id="PF07715"/>
    </source>
</evidence>
<feature type="compositionally biased region" description="Polar residues" evidence="10">
    <location>
        <begin position="60"/>
        <end position="70"/>
    </location>
</feature>
<evidence type="ECO:0000256" key="9">
    <source>
        <dbReference type="RuleBase" id="RU003357"/>
    </source>
</evidence>
<evidence type="ECO:0000256" key="11">
    <source>
        <dbReference type="SAM" id="SignalP"/>
    </source>
</evidence>
<dbReference type="CDD" id="cd01347">
    <property type="entry name" value="ligand_gated_channel"/>
    <property type="match status" value="1"/>
</dbReference>
<keyword evidence="6 8" id="KW-0472">Membrane</keyword>
<sequence length="808" mass="88172">MTDKTPHPVIRPRLRPFSLLTASMALACATGGAQAATDPAANTPKTSDTAKTASAPDKAPTTQDLYNHTSDTSHDLTHVTASPMNVLHEPIGLSRMPQDAMHTPQNVNVVPQILMQQQNVKSLDEALKNVPGITASVGEGEGGMAGDQFLIRGFAAQNDIYENGLRDFGVYTRDSFYYDHVSVIKGPSSEVFGNGTTGGAINIVTKTPHLGNSYQASFSGGSGSYYRGTMDVNYQLNSSTAFRLTAMGNENNVVGRDALYSHRWGIAPSIAFGLGKKVSFVLEYFHQNDNRIPDYGVPVVYSSASAIGRPVTEYGVKRTNWYGTSYDQDDSSTDMITGRLTAKVSPILTLYNDMRGGIFHRYFSASQEACSNFSSGAVLKNNTFGGVSPSSTCQSDFFSSNPAAAQVARNGGVGGPEPYRQSDWSIQDVFSGVAHLKTGHIRHEIIGGFDMEYVTDHRQNYAYGSNRPGTSLLDPSPAVPGLLLGDCAQYPNRLVNIGNGVGRKCYKDSDALDVGFFLSDQVWLTDYLSVKAGFRWDNWNSHYSATGGSTATPDVHYGQNETTINPSVSIMYTPRSNLMVYFNWSESTTPLSLYVTNSSEPMTAKSATASPERSRLYEVGAKYSAFRDRIGFTAALFRLEKNNAVQTDPSTGDVSATSDQERNQGLELSVSGTLLRNWMFYGTYALYDPTITKTGSPTSKLGGQIQYVPHNQATAWTSYEIAPRKPWNMAIGGGITWRQGVWLDQANTARVPATVEFDAMVSHHFDNHWKVAMNAYNLDNRLNYGSLFSNRVTPSIGRSFLFNISAQY</sequence>
<keyword evidence="2 8" id="KW-0813">Transport</keyword>
<dbReference type="InterPro" id="IPR039426">
    <property type="entry name" value="TonB-dep_rcpt-like"/>
</dbReference>
<keyword evidence="11" id="KW-0732">Signal</keyword>
<dbReference type="InterPro" id="IPR037066">
    <property type="entry name" value="Plug_dom_sf"/>
</dbReference>
<feature type="signal peptide" evidence="11">
    <location>
        <begin position="1"/>
        <end position="35"/>
    </location>
</feature>
<gene>
    <name evidence="14" type="ORF">D3W54_00425</name>
</gene>
<dbReference type="Gene3D" id="2.40.170.20">
    <property type="entry name" value="TonB-dependent receptor, beta-barrel domain"/>
    <property type="match status" value="1"/>
</dbReference>